<gene>
    <name evidence="1" type="primary">mshA_3</name>
    <name evidence="1" type="ORF">WYH_02761</name>
</gene>
<dbReference type="RefSeq" id="WP_046904254.1">
    <property type="nucleotide sequence ID" value="NZ_CP011452.2"/>
</dbReference>
<evidence type="ECO:0000313" key="1">
    <source>
        <dbReference type="EMBL" id="AKH43791.1"/>
    </source>
</evidence>
<dbReference type="InterPro" id="IPR001296">
    <property type="entry name" value="Glyco_trans_1"/>
</dbReference>
<dbReference type="Proteomes" id="UP000034392">
    <property type="component" value="Chromosome"/>
</dbReference>
<organism evidence="1 2">
    <name type="scientific">Croceibacterium atlanticum</name>
    <dbReference type="NCBI Taxonomy" id="1267766"/>
    <lineage>
        <taxon>Bacteria</taxon>
        <taxon>Pseudomonadati</taxon>
        <taxon>Pseudomonadota</taxon>
        <taxon>Alphaproteobacteria</taxon>
        <taxon>Sphingomonadales</taxon>
        <taxon>Erythrobacteraceae</taxon>
        <taxon>Croceibacterium</taxon>
    </lineage>
</organism>
<keyword evidence="1" id="KW-0808">Transferase</keyword>
<dbReference type="GO" id="GO:0102710">
    <property type="term" value="F:D-inositol-3-phosphate glycosyltransferase activity"/>
    <property type="evidence" value="ECO:0007669"/>
    <property type="project" value="UniProtKB-EC"/>
</dbReference>
<accession>A0A0F7KX62</accession>
<dbReference type="EMBL" id="CP011452">
    <property type="protein sequence ID" value="AKH43791.1"/>
    <property type="molecule type" value="Genomic_DNA"/>
</dbReference>
<reference evidence="1" key="1">
    <citation type="submission" date="2015-05" db="EMBL/GenBank/DDBJ databases">
        <title>The complete genome of Altererythrobacter atlanticus strain 26DY36.</title>
        <authorList>
            <person name="Wu Y.-H."/>
            <person name="Cheng H."/>
            <person name="Wu X.-W."/>
        </authorList>
    </citation>
    <scope>NUCLEOTIDE SEQUENCE [LARGE SCALE GENOMIC DNA]</scope>
    <source>
        <strain evidence="1">26DY36</strain>
    </source>
</reference>
<dbReference type="InterPro" id="IPR050194">
    <property type="entry name" value="Glycosyltransferase_grp1"/>
</dbReference>
<dbReference type="Pfam" id="PF00534">
    <property type="entry name" value="Glycos_transf_1"/>
    <property type="match status" value="1"/>
</dbReference>
<name>A0A0F7KX62_9SPHN</name>
<keyword evidence="1" id="KW-0328">Glycosyltransferase</keyword>
<sequence length="354" mass="39395">MSSVRVALCSAHPFPPQLVGGAQRSMQQLAEMLTSIGYEVGFFVGLSGGSSPATRARIHFKLTRSSVFCDRTDNIKTFRSWFPQNSAAEFVRKFKPDIAICLSGFPVPLATALRKSGVPTIIYFRNVELDDFGGDPSDAADGFISNSQFTAQFVKERFDISSTTIEPYVDPEKYRTTPGDKVLFINPRAEKGKSIAFELVRRLPDIPFLIVRAWTLNDEDESELEALQRDCPNVTLMEPASDMREIYGQAKILLAPSQWDEAWGRVATEAHFSGIPVLASDAGGLPEAVGPGGVVLKRTAPIEDWCEVLRKLWFDDDEYEQRSLSAVSFSKRSSIQKDNIMARLDGEIRRLVSR</sequence>
<dbReference type="Pfam" id="PF13439">
    <property type="entry name" value="Glyco_transf_4"/>
    <property type="match status" value="1"/>
</dbReference>
<dbReference type="STRING" id="1267766.WYH_02761"/>
<evidence type="ECO:0000313" key="2">
    <source>
        <dbReference type="Proteomes" id="UP000034392"/>
    </source>
</evidence>
<dbReference type="InterPro" id="IPR028098">
    <property type="entry name" value="Glyco_trans_4-like_N"/>
</dbReference>
<keyword evidence="2" id="KW-1185">Reference proteome</keyword>
<proteinExistence type="predicted"/>
<dbReference type="KEGG" id="aay:WYH_02761"/>
<dbReference type="SUPFAM" id="SSF53756">
    <property type="entry name" value="UDP-Glycosyltransferase/glycogen phosphorylase"/>
    <property type="match status" value="1"/>
</dbReference>
<dbReference type="OrthoDB" id="9806708at2"/>
<dbReference type="PANTHER" id="PTHR45947:SF3">
    <property type="entry name" value="SULFOQUINOVOSYL TRANSFERASE SQD2"/>
    <property type="match status" value="1"/>
</dbReference>
<dbReference type="Gene3D" id="3.40.50.2000">
    <property type="entry name" value="Glycogen Phosphorylase B"/>
    <property type="match status" value="2"/>
</dbReference>
<dbReference type="PANTHER" id="PTHR45947">
    <property type="entry name" value="SULFOQUINOVOSYL TRANSFERASE SQD2"/>
    <property type="match status" value="1"/>
</dbReference>
<dbReference type="PATRIC" id="fig|1267766.3.peg.2798"/>
<dbReference type="AlphaFoldDB" id="A0A0F7KX62"/>
<dbReference type="EC" id="2.4.1.250" evidence="1"/>
<protein>
    <submittedName>
        <fullName evidence="1">D-inositol 3-phosphate glycosyltransferase</fullName>
        <ecNumber evidence="1">2.4.1.250</ecNumber>
    </submittedName>
</protein>